<proteinExistence type="predicted"/>
<reference evidence="1" key="1">
    <citation type="submission" date="2024-05" db="EMBL/GenBank/DDBJ databases">
        <title>Isolation and characterization of Sporomusa carbonis sp. nov., a carboxydotrophic hydrogenogen in the genus of Sporomusa isolated from a charcoal burning pile.</title>
        <authorList>
            <person name="Boeer T."/>
            <person name="Rosenbaum F."/>
            <person name="Eysell L."/>
            <person name="Mueller V."/>
            <person name="Daniel R."/>
            <person name="Poehlein A."/>
        </authorList>
    </citation>
    <scope>NUCLEOTIDE SEQUENCE [LARGE SCALE GENOMIC DNA]</scope>
    <source>
        <strain evidence="1">DSM 10669</strain>
    </source>
</reference>
<sequence length="97" mass="10435">MKTPQELLKERKERIRKAVALEKTDRTPVVTLADGFCATHMGVKLSEFCSSLKASNKVMVESIRDMGPGFILASGCAVPVNAKIENVKAMIAAATGK</sequence>
<accession>A0ABZ3IFN9</accession>
<keyword evidence="2" id="KW-1185">Reference proteome</keyword>
<dbReference type="Proteomes" id="UP000216752">
    <property type="component" value="Chromosome"/>
</dbReference>
<dbReference type="Gene3D" id="3.20.20.210">
    <property type="match status" value="1"/>
</dbReference>
<evidence type="ECO:0000313" key="2">
    <source>
        <dbReference type="Proteomes" id="UP000216752"/>
    </source>
</evidence>
<evidence type="ECO:0000313" key="1">
    <source>
        <dbReference type="EMBL" id="XFO64504.1"/>
    </source>
</evidence>
<evidence type="ECO:0008006" key="3">
    <source>
        <dbReference type="Google" id="ProtNLM"/>
    </source>
</evidence>
<organism evidence="1 2">
    <name type="scientific">Sporomusa silvacetica DSM 10669</name>
    <dbReference type="NCBI Taxonomy" id="1123289"/>
    <lineage>
        <taxon>Bacteria</taxon>
        <taxon>Bacillati</taxon>
        <taxon>Bacillota</taxon>
        <taxon>Negativicutes</taxon>
        <taxon>Selenomonadales</taxon>
        <taxon>Sporomusaceae</taxon>
        <taxon>Sporomusa</taxon>
    </lineage>
</organism>
<name>A0ABZ3IFN9_9FIRM</name>
<gene>
    <name evidence="1" type="ORF">SPSIL_006060</name>
</gene>
<dbReference type="RefSeq" id="WP_211289719.1">
    <property type="nucleotide sequence ID" value="NZ_CP155573.1"/>
</dbReference>
<protein>
    <recommendedName>
        <fullName evidence="3">Uroporphyrinogen decarboxylase (URO-D) domain-containing protein</fullName>
    </recommendedName>
</protein>
<dbReference type="InterPro" id="IPR038071">
    <property type="entry name" value="UROD/MetE-like_sf"/>
</dbReference>
<dbReference type="EMBL" id="CP155573">
    <property type="protein sequence ID" value="XFO64504.1"/>
    <property type="molecule type" value="Genomic_DNA"/>
</dbReference>